<dbReference type="InterPro" id="IPR036322">
    <property type="entry name" value="WD40_repeat_dom_sf"/>
</dbReference>
<organism evidence="2 3">
    <name type="scientific">Puccinia graminis f. sp. tritici</name>
    <dbReference type="NCBI Taxonomy" id="56615"/>
    <lineage>
        <taxon>Eukaryota</taxon>
        <taxon>Fungi</taxon>
        <taxon>Dikarya</taxon>
        <taxon>Basidiomycota</taxon>
        <taxon>Pucciniomycotina</taxon>
        <taxon>Pucciniomycetes</taxon>
        <taxon>Pucciniales</taxon>
        <taxon>Pucciniaceae</taxon>
        <taxon>Puccinia</taxon>
    </lineage>
</organism>
<gene>
    <name evidence="2" type="ORF">PGTUg99_030538</name>
</gene>
<dbReference type="Pfam" id="PF00400">
    <property type="entry name" value="WD40"/>
    <property type="match status" value="1"/>
</dbReference>
<dbReference type="InterPro" id="IPR015943">
    <property type="entry name" value="WD40/YVTN_repeat-like_dom_sf"/>
</dbReference>
<name>A0A5B0R886_PUCGR</name>
<accession>A0A5B0R886</accession>
<evidence type="ECO:0000256" key="1">
    <source>
        <dbReference type="PROSITE-ProRule" id="PRU00221"/>
    </source>
</evidence>
<dbReference type="InterPro" id="IPR001680">
    <property type="entry name" value="WD40_rpt"/>
</dbReference>
<evidence type="ECO:0000313" key="2">
    <source>
        <dbReference type="EMBL" id="KAA1121519.1"/>
    </source>
</evidence>
<sequence>MGNLVERFDEHDGPVRGIAFHPSQPLFASGGDDYKIKVSTSQPGFSLLRMTTIRIWNWQSRQCIAILTGHK</sequence>
<dbReference type="SUPFAM" id="SSF50978">
    <property type="entry name" value="WD40 repeat-like"/>
    <property type="match status" value="1"/>
</dbReference>
<feature type="repeat" description="WD" evidence="1">
    <location>
        <begin position="8"/>
        <end position="38"/>
    </location>
</feature>
<evidence type="ECO:0000313" key="3">
    <source>
        <dbReference type="Proteomes" id="UP000325313"/>
    </source>
</evidence>
<keyword evidence="1" id="KW-0853">WD repeat</keyword>
<dbReference type="PROSITE" id="PS50082">
    <property type="entry name" value="WD_REPEATS_2"/>
    <property type="match status" value="1"/>
</dbReference>
<dbReference type="Proteomes" id="UP000325313">
    <property type="component" value="Unassembled WGS sequence"/>
</dbReference>
<dbReference type="EMBL" id="VDEP01000238">
    <property type="protein sequence ID" value="KAA1121519.1"/>
    <property type="molecule type" value="Genomic_DNA"/>
</dbReference>
<dbReference type="SMART" id="SM00320">
    <property type="entry name" value="WD40"/>
    <property type="match status" value="1"/>
</dbReference>
<proteinExistence type="predicted"/>
<comment type="caution">
    <text evidence="2">The sequence shown here is derived from an EMBL/GenBank/DDBJ whole genome shotgun (WGS) entry which is preliminary data.</text>
</comment>
<protein>
    <submittedName>
        <fullName evidence="2">Uncharacterized protein</fullName>
    </submittedName>
</protein>
<dbReference type="Gene3D" id="2.130.10.10">
    <property type="entry name" value="YVTN repeat-like/Quinoprotein amine dehydrogenase"/>
    <property type="match status" value="1"/>
</dbReference>
<dbReference type="AlphaFoldDB" id="A0A5B0R886"/>
<reference evidence="2 3" key="1">
    <citation type="submission" date="2019-05" db="EMBL/GenBank/DDBJ databases">
        <title>Emergence of the Ug99 lineage of the wheat stem rust pathogen through somatic hybridization.</title>
        <authorList>
            <person name="Li F."/>
            <person name="Upadhyaya N.M."/>
            <person name="Sperschneider J."/>
            <person name="Matny O."/>
            <person name="Nguyen-Phuc H."/>
            <person name="Mago R."/>
            <person name="Raley C."/>
            <person name="Miller M.E."/>
            <person name="Silverstein K.A.T."/>
            <person name="Henningsen E."/>
            <person name="Hirsch C.D."/>
            <person name="Visser B."/>
            <person name="Pretorius Z.A."/>
            <person name="Steffenson B.J."/>
            <person name="Schwessinger B."/>
            <person name="Dodds P.N."/>
            <person name="Figueroa M."/>
        </authorList>
    </citation>
    <scope>NUCLEOTIDE SEQUENCE [LARGE SCALE GENOMIC DNA]</scope>
    <source>
        <strain evidence="2 3">Ug99</strain>
    </source>
</reference>